<evidence type="ECO:0000259" key="7">
    <source>
        <dbReference type="PROSITE" id="PS50178"/>
    </source>
</evidence>
<dbReference type="Proteomes" id="UP001374579">
    <property type="component" value="Unassembled WGS sequence"/>
</dbReference>
<evidence type="ECO:0000256" key="3">
    <source>
        <dbReference type="ARBA" id="ARBA00022771"/>
    </source>
</evidence>
<feature type="region of interest" description="Disordered" evidence="6">
    <location>
        <begin position="585"/>
        <end position="637"/>
    </location>
</feature>
<dbReference type="SUPFAM" id="SSF57903">
    <property type="entry name" value="FYVE/PHD zinc finger"/>
    <property type="match status" value="1"/>
</dbReference>
<dbReference type="InterPro" id="IPR000306">
    <property type="entry name" value="Znf_FYVE"/>
</dbReference>
<comment type="similarity">
    <text evidence="1">Belongs to the lst-2 family.</text>
</comment>
<dbReference type="PROSITE" id="PS50178">
    <property type="entry name" value="ZF_FYVE"/>
    <property type="match status" value="1"/>
</dbReference>
<feature type="compositionally biased region" description="Low complexity" evidence="6">
    <location>
        <begin position="692"/>
        <end position="702"/>
    </location>
</feature>
<feature type="compositionally biased region" description="Polar residues" evidence="6">
    <location>
        <begin position="891"/>
        <end position="907"/>
    </location>
</feature>
<dbReference type="InterPro" id="IPR013083">
    <property type="entry name" value="Znf_RING/FYVE/PHD"/>
</dbReference>
<keyword evidence="4" id="KW-0862">Zinc</keyword>
<dbReference type="EMBL" id="JBAMIC010000003">
    <property type="protein sequence ID" value="KAK7108938.1"/>
    <property type="molecule type" value="Genomic_DNA"/>
</dbReference>
<evidence type="ECO:0000256" key="2">
    <source>
        <dbReference type="ARBA" id="ARBA00022723"/>
    </source>
</evidence>
<feature type="region of interest" description="Disordered" evidence="6">
    <location>
        <begin position="477"/>
        <end position="499"/>
    </location>
</feature>
<evidence type="ECO:0000313" key="9">
    <source>
        <dbReference type="Proteomes" id="UP001374579"/>
    </source>
</evidence>
<feature type="compositionally biased region" description="Basic and acidic residues" evidence="6">
    <location>
        <begin position="411"/>
        <end position="421"/>
    </location>
</feature>
<comment type="caution">
    <text evidence="8">The sequence shown here is derived from an EMBL/GenBank/DDBJ whole genome shotgun (WGS) entry which is preliminary data.</text>
</comment>
<evidence type="ECO:0000313" key="8">
    <source>
        <dbReference type="EMBL" id="KAK7108938.1"/>
    </source>
</evidence>
<proteinExistence type="inferred from homology"/>
<feature type="compositionally biased region" description="Polar residues" evidence="6">
    <location>
        <begin position="585"/>
        <end position="596"/>
    </location>
</feature>
<dbReference type="Pfam" id="PF01363">
    <property type="entry name" value="FYVE"/>
    <property type="match status" value="1"/>
</dbReference>
<dbReference type="PANTHER" id="PTHR46465:SF2">
    <property type="entry name" value="LATERAL SIGNALING TARGET PROTEIN 2 HOMOLOG"/>
    <property type="match status" value="1"/>
</dbReference>
<feature type="compositionally biased region" description="Polar residues" evidence="6">
    <location>
        <begin position="544"/>
        <end position="560"/>
    </location>
</feature>
<feature type="region of interest" description="Disordered" evidence="6">
    <location>
        <begin position="528"/>
        <end position="565"/>
    </location>
</feature>
<dbReference type="PANTHER" id="PTHR46465">
    <property type="entry name" value="LATERAL SIGNALING TARGET PROTEIN 2 HOMOLOG"/>
    <property type="match status" value="1"/>
</dbReference>
<feature type="region of interest" description="Disordered" evidence="6">
    <location>
        <begin position="826"/>
        <end position="1024"/>
    </location>
</feature>
<dbReference type="AlphaFoldDB" id="A0AAN9BMW6"/>
<feature type="compositionally biased region" description="Basic and acidic residues" evidence="6">
    <location>
        <begin position="869"/>
        <end position="885"/>
    </location>
</feature>
<dbReference type="InterPro" id="IPR051118">
    <property type="entry name" value="LST-2"/>
</dbReference>
<evidence type="ECO:0000256" key="1">
    <source>
        <dbReference type="ARBA" id="ARBA00008755"/>
    </source>
</evidence>
<feature type="compositionally biased region" description="Polar residues" evidence="6">
    <location>
        <begin position="398"/>
        <end position="410"/>
    </location>
</feature>
<feature type="compositionally biased region" description="Low complexity" evidence="6">
    <location>
        <begin position="846"/>
        <end position="868"/>
    </location>
</feature>
<evidence type="ECO:0000256" key="6">
    <source>
        <dbReference type="SAM" id="MobiDB-lite"/>
    </source>
</evidence>
<evidence type="ECO:0000256" key="4">
    <source>
        <dbReference type="ARBA" id="ARBA00022833"/>
    </source>
</evidence>
<gene>
    <name evidence="8" type="ORF">V1264_013073</name>
</gene>
<dbReference type="CDD" id="cd15731">
    <property type="entry name" value="FYVE_LST2"/>
    <property type="match status" value="1"/>
</dbReference>
<feature type="compositionally biased region" description="Low complexity" evidence="6">
    <location>
        <begin position="986"/>
        <end position="1019"/>
    </location>
</feature>
<feature type="compositionally biased region" description="Basic residues" evidence="6">
    <location>
        <begin position="833"/>
        <end position="845"/>
    </location>
</feature>
<protein>
    <recommendedName>
        <fullName evidence="7">FYVE-type domain-containing protein</fullName>
    </recommendedName>
</protein>
<sequence>MNSIRKWLYKPKKTDKSLLAQFYFADEDLNRVAAELDSFDSRKDPERCQALVTQLRACQDKVLTIVQRMMVEAIPYARTSRDFRVKFPDDVVQENLAGQLWFGAECLAAGSSIMNREIESAAMRPLARALTKNLDSLRHILRDQCLVNINEYTERIREALTIFDKLFAEFELSYVSAMVPVKSVKEYETIQEITVLFSETVIRAQSLGYITTDMIDEYDPALMFTIPRLAIVCGLLLFLDGPLNPDSQSWNMSDMFRPFQTLLYKIRELLFTLSVAELSTLERALCSQEEPDFLSSNTPQGSNNTSSSSSTITTTSSTTPTTTTTTGVQTDSPVLKKVRPNNDSSCSSLDKLGSDCSDSLSLPVEPGQRTCCMEDIVCQSDRAPDAPSPDAVFCESESVTVEPQNTSSSLRQERNLNKSDSNDSGLHSDVISTSDSQFTISSSDSIQLLSNSALPSPLLSPSMDEVVELCMEQAGNAETSADDNHRSCEEGLNSCDQGKDTECSNSMECAVAEKSAVDSCQTVCGSAAAGKEEEDDDDEEENFYTPSSGVSPLHQPSSESAAVKVPELAASQVKSVAELLTVSHSSADTGSASHSQVDAVHEQTESVNKYTGDAEGRSDSGRTNPSGFDDEDDNKENCGQRVADLTMSSCSAEDVSHLPARQLRGVLQKVQAIFAPDESETVEAHAMGSGGSDLSDSPLTDATLTDLTPQAHLDAMLTGSADLNLTAHNTPHVHLPPRDDTSLALPSQTSDCASVSRCDTDNGACTLKASCDIEPQNQNIPSETGCVSHAGATNLDANCTENAGGCDTSAEMNRCDRCTQTPHSAINNDQSSKIHHHHHHHRRQHSNPSTASSASSLSPHRTPKGTTNKKQDKSKKRDDKTESSKAHRSAAANSNSTTQTGNLQSVEKSQQVGGGSKKSLGGKTSKTSHKTQTHKCQGLKSQRDAAGSEARLKQYADNWSDCSSHSQHDAKGRKKKEKKLTPNVMETSSGSSCEGSSSTSDCESDQDSCGSSETSSYNSESHDDEEIALAVQAAELANRNQARARFRSSSDMIHRLFVCISGVADQLQTNFAGDLRNILRVVFNLNCSEPVMMEDEKSFRRYRRRGARFFHQQFGQDVPPNRSLRDAPTWIPDDQSPMCMSCKTPFTFVRRRHHCRNCGKIFCGRCSSNAVSLPHFGHTKPVRVCNHCFVFQVNPFAVQARV</sequence>
<feature type="region of interest" description="Disordered" evidence="6">
    <location>
        <begin position="292"/>
        <end position="359"/>
    </location>
</feature>
<keyword evidence="9" id="KW-1185">Reference proteome</keyword>
<dbReference type="InterPro" id="IPR017455">
    <property type="entry name" value="Znf_FYVE-rel"/>
</dbReference>
<accession>A0AAN9BMW6</accession>
<feature type="region of interest" description="Disordered" evidence="6">
    <location>
        <begin position="398"/>
        <end position="430"/>
    </location>
</feature>
<reference evidence="8 9" key="1">
    <citation type="submission" date="2024-02" db="EMBL/GenBank/DDBJ databases">
        <title>Chromosome-scale genome assembly of the rough periwinkle Littorina saxatilis.</title>
        <authorList>
            <person name="De Jode A."/>
            <person name="Faria R."/>
            <person name="Formenti G."/>
            <person name="Sims Y."/>
            <person name="Smith T.P."/>
            <person name="Tracey A."/>
            <person name="Wood J.M.D."/>
            <person name="Zagrodzka Z.B."/>
            <person name="Johannesson K."/>
            <person name="Butlin R.K."/>
            <person name="Leder E.H."/>
        </authorList>
    </citation>
    <scope>NUCLEOTIDE SEQUENCE [LARGE SCALE GENOMIC DNA]</scope>
    <source>
        <strain evidence="8">Snail1</strain>
        <tissue evidence="8">Muscle</tissue>
    </source>
</reference>
<name>A0AAN9BMW6_9CAEN</name>
<feature type="domain" description="FYVE-type" evidence="7">
    <location>
        <begin position="1133"/>
        <end position="1189"/>
    </location>
</feature>
<keyword evidence="2" id="KW-0479">Metal-binding</keyword>
<dbReference type="GO" id="GO:0031901">
    <property type="term" value="C:early endosome membrane"/>
    <property type="evidence" value="ECO:0007669"/>
    <property type="project" value="TreeGrafter"/>
</dbReference>
<organism evidence="8 9">
    <name type="scientific">Littorina saxatilis</name>
    <dbReference type="NCBI Taxonomy" id="31220"/>
    <lineage>
        <taxon>Eukaryota</taxon>
        <taxon>Metazoa</taxon>
        <taxon>Spiralia</taxon>
        <taxon>Lophotrochozoa</taxon>
        <taxon>Mollusca</taxon>
        <taxon>Gastropoda</taxon>
        <taxon>Caenogastropoda</taxon>
        <taxon>Littorinimorpha</taxon>
        <taxon>Littorinoidea</taxon>
        <taxon>Littorinidae</taxon>
        <taxon>Littorina</taxon>
    </lineage>
</organism>
<feature type="region of interest" description="Disordered" evidence="6">
    <location>
        <begin position="681"/>
        <end position="702"/>
    </location>
</feature>
<dbReference type="Gene3D" id="3.30.40.10">
    <property type="entry name" value="Zinc/RING finger domain, C3HC4 (zinc finger)"/>
    <property type="match status" value="1"/>
</dbReference>
<feature type="compositionally biased region" description="Acidic residues" evidence="6">
    <location>
        <begin position="532"/>
        <end position="542"/>
    </location>
</feature>
<evidence type="ECO:0000256" key="5">
    <source>
        <dbReference type="PROSITE-ProRule" id="PRU00091"/>
    </source>
</evidence>
<dbReference type="SMART" id="SM00064">
    <property type="entry name" value="FYVE"/>
    <property type="match status" value="1"/>
</dbReference>
<dbReference type="InterPro" id="IPR011011">
    <property type="entry name" value="Znf_FYVE_PHD"/>
</dbReference>
<keyword evidence="3 5" id="KW-0863">Zinc-finger</keyword>
<dbReference type="InterPro" id="IPR043269">
    <property type="entry name" value="FYVE_LST2"/>
</dbReference>
<dbReference type="GO" id="GO:0008270">
    <property type="term" value="F:zinc ion binding"/>
    <property type="evidence" value="ECO:0007669"/>
    <property type="project" value="UniProtKB-KW"/>
</dbReference>
<feature type="compositionally biased region" description="Low complexity" evidence="6">
    <location>
        <begin position="295"/>
        <end position="330"/>
    </location>
</feature>